<dbReference type="CDD" id="cd03221">
    <property type="entry name" value="ABCF_EF-3"/>
    <property type="match status" value="2"/>
</dbReference>
<feature type="compositionally biased region" description="Basic and acidic residues" evidence="3">
    <location>
        <begin position="248"/>
        <end position="268"/>
    </location>
</feature>
<sequence>MFTVKAEGLTKELHGVTVVKDVNLEVQTGEKVALIGANGVGKTTLLKILMGELTQDKGKIHRCLPLTFWGLLEQNPDVEEHCTLLQFVQAGSPERHLQLMELRVAESKLSTVAEGQLEEPLARYARCLEQYQASHGYEWEREVEQTLTRLGLLADLYQTPYIHLSGGQKTRAQLARVIVSQPKFLLLDEPTNHLDHETLDWLAKWLDQYKGSILLVSHDRWFIDQTVDVVVELTREGTRRYKGGYTNYRKERDRENREQEALHKKQVQEQKKLDEAIQRYRDWFHQAHAAAGERNPFYKKKANKHQSRFRAKEEALKRLEKEMKGAPVKDPRIRVNFSGRDFNARTLLRTKEMGFSYGREYIFEDVSLTLHRGERLGIVGVNGSGKTTLLRCLIGDLQPSKGEIHLHPELTVGYFAQELEGLDPRVTVLDSLLHLPGMTRAEAGNILASFLFRGGDVYRRIGELSMGEKSRVAFLHLYFSEADLIVLDEPTNYLDIPTRERIEDALVRYPGSLLLVSHDRRFIERVTNRTAIVENGSVEMVMGSYDEYLAYQREKENRHPDLEQDNRIRLLELELAQLVSRGENSDAGAEEELWREIRRVQGEINEAKN</sequence>
<dbReference type="FunFam" id="3.40.50.300:FF:000011">
    <property type="entry name" value="Putative ABC transporter ATP-binding component"/>
    <property type="match status" value="1"/>
</dbReference>
<evidence type="ECO:0000313" key="5">
    <source>
        <dbReference type="EMBL" id="SDX22577.1"/>
    </source>
</evidence>
<keyword evidence="6" id="KW-1185">Reference proteome</keyword>
<dbReference type="STRING" id="1048340.SAMN05444487_11262"/>
<dbReference type="PANTHER" id="PTHR42855:SF2">
    <property type="entry name" value="DRUG RESISTANCE ABC TRANSPORTER,ATP-BINDING PROTEIN"/>
    <property type="match status" value="1"/>
</dbReference>
<dbReference type="PROSITE" id="PS00211">
    <property type="entry name" value="ABC_TRANSPORTER_1"/>
    <property type="match status" value="1"/>
</dbReference>
<dbReference type="Gene3D" id="3.40.50.300">
    <property type="entry name" value="P-loop containing nucleotide triphosphate hydrolases"/>
    <property type="match status" value="2"/>
</dbReference>
<accession>A0A1H2ZYQ7</accession>
<feature type="region of interest" description="Disordered" evidence="3">
    <location>
        <begin position="247"/>
        <end position="268"/>
    </location>
</feature>
<dbReference type="SUPFAM" id="SSF52540">
    <property type="entry name" value="P-loop containing nucleoside triphosphate hydrolases"/>
    <property type="match status" value="2"/>
</dbReference>
<dbReference type="InterPro" id="IPR051309">
    <property type="entry name" value="ABCF_ATPase"/>
</dbReference>
<dbReference type="PANTHER" id="PTHR42855">
    <property type="entry name" value="ABC TRANSPORTER ATP-BINDING SUBUNIT"/>
    <property type="match status" value="1"/>
</dbReference>
<organism evidence="5 6">
    <name type="scientific">Marininema mesophilum</name>
    <dbReference type="NCBI Taxonomy" id="1048340"/>
    <lineage>
        <taxon>Bacteria</taxon>
        <taxon>Bacillati</taxon>
        <taxon>Bacillota</taxon>
        <taxon>Bacilli</taxon>
        <taxon>Bacillales</taxon>
        <taxon>Thermoactinomycetaceae</taxon>
        <taxon>Marininema</taxon>
    </lineage>
</organism>
<dbReference type="InterPro" id="IPR027417">
    <property type="entry name" value="P-loop_NTPase"/>
</dbReference>
<dbReference type="SMART" id="SM00382">
    <property type="entry name" value="AAA"/>
    <property type="match status" value="2"/>
</dbReference>
<protein>
    <submittedName>
        <fullName evidence="5">ATPase components of ABC transporters with duplicated ATPase domains</fullName>
    </submittedName>
</protein>
<dbReference type="EMBL" id="FNNQ01000012">
    <property type="protein sequence ID" value="SDX22577.1"/>
    <property type="molecule type" value="Genomic_DNA"/>
</dbReference>
<keyword evidence="1" id="KW-0547">Nucleotide-binding</keyword>
<keyword evidence="2" id="KW-0067">ATP-binding</keyword>
<dbReference type="PROSITE" id="PS50893">
    <property type="entry name" value="ABC_TRANSPORTER_2"/>
    <property type="match status" value="2"/>
</dbReference>
<evidence type="ECO:0000313" key="6">
    <source>
        <dbReference type="Proteomes" id="UP000198534"/>
    </source>
</evidence>
<evidence type="ECO:0000259" key="4">
    <source>
        <dbReference type="PROSITE" id="PS50893"/>
    </source>
</evidence>
<dbReference type="GO" id="GO:0016887">
    <property type="term" value="F:ATP hydrolysis activity"/>
    <property type="evidence" value="ECO:0007669"/>
    <property type="project" value="InterPro"/>
</dbReference>
<dbReference type="InterPro" id="IPR003593">
    <property type="entry name" value="AAA+_ATPase"/>
</dbReference>
<gene>
    <name evidence="5" type="ORF">SAMN05444487_11262</name>
</gene>
<feature type="domain" description="ABC transporter" evidence="4">
    <location>
        <begin position="4"/>
        <end position="260"/>
    </location>
</feature>
<dbReference type="GO" id="GO:0005524">
    <property type="term" value="F:ATP binding"/>
    <property type="evidence" value="ECO:0007669"/>
    <property type="project" value="UniProtKB-KW"/>
</dbReference>
<dbReference type="Pfam" id="PF00005">
    <property type="entry name" value="ABC_tran"/>
    <property type="match status" value="2"/>
</dbReference>
<reference evidence="5 6" key="1">
    <citation type="submission" date="2016-10" db="EMBL/GenBank/DDBJ databases">
        <authorList>
            <person name="de Groot N.N."/>
        </authorList>
    </citation>
    <scope>NUCLEOTIDE SEQUENCE [LARGE SCALE GENOMIC DNA]</scope>
    <source>
        <strain evidence="5 6">DSM 45610</strain>
    </source>
</reference>
<dbReference type="InterPro" id="IPR003439">
    <property type="entry name" value="ABC_transporter-like_ATP-bd"/>
</dbReference>
<evidence type="ECO:0000256" key="2">
    <source>
        <dbReference type="ARBA" id="ARBA00022840"/>
    </source>
</evidence>
<dbReference type="AlphaFoldDB" id="A0A1H2ZYQ7"/>
<dbReference type="NCBIfam" id="NF000355">
    <property type="entry name" value="ribo_prot_ABC_F"/>
    <property type="match status" value="1"/>
</dbReference>
<feature type="domain" description="ABC transporter" evidence="4">
    <location>
        <begin position="348"/>
        <end position="560"/>
    </location>
</feature>
<proteinExistence type="predicted"/>
<dbReference type="RefSeq" id="WP_177168038.1">
    <property type="nucleotide sequence ID" value="NZ_FNNQ01000012.1"/>
</dbReference>
<evidence type="ECO:0000256" key="1">
    <source>
        <dbReference type="ARBA" id="ARBA00022741"/>
    </source>
</evidence>
<dbReference type="InterPro" id="IPR017871">
    <property type="entry name" value="ABC_transporter-like_CS"/>
</dbReference>
<name>A0A1H2ZYQ7_9BACL</name>
<dbReference type="Proteomes" id="UP000198534">
    <property type="component" value="Unassembled WGS sequence"/>
</dbReference>
<evidence type="ECO:0000256" key="3">
    <source>
        <dbReference type="SAM" id="MobiDB-lite"/>
    </source>
</evidence>